<dbReference type="GO" id="GO:0006284">
    <property type="term" value="P:base-excision repair"/>
    <property type="evidence" value="ECO:0007669"/>
    <property type="project" value="TreeGrafter"/>
</dbReference>
<feature type="binding site" evidence="6">
    <location>
        <position position="82"/>
    </location>
    <ligand>
        <name>Mg(2+)</name>
        <dbReference type="ChEBI" id="CHEBI:18420"/>
        <label>1</label>
    </ligand>
</feature>
<accession>J4H2I8</accession>
<dbReference type="STRING" id="599839.J4H2I8"/>
<keyword evidence="2 6" id="KW-0479">Metal-binding</keyword>
<feature type="active site" description="Proton donor/acceptor" evidence="5">
    <location>
        <position position="217"/>
    </location>
</feature>
<feature type="binding site" evidence="6">
    <location>
        <position position="219"/>
    </location>
    <ligand>
        <name>Mg(2+)</name>
        <dbReference type="ChEBI" id="CHEBI:18420"/>
        <label>1</label>
    </ligand>
</feature>
<dbReference type="InterPro" id="IPR036691">
    <property type="entry name" value="Endo/exonu/phosph_ase_sf"/>
</dbReference>
<dbReference type="Pfam" id="PF03372">
    <property type="entry name" value="Exo_endo_phos"/>
    <property type="match status" value="1"/>
</dbReference>
<feature type="site" description="Transition state stabilizer" evidence="7">
    <location>
        <position position="219"/>
    </location>
</feature>
<evidence type="ECO:0000256" key="3">
    <source>
        <dbReference type="ARBA" id="ARBA00022801"/>
    </source>
</evidence>
<feature type="domain" description="Endonuclease/exonuclease/phosphatase" evidence="9">
    <location>
        <begin position="34"/>
        <end position="305"/>
    </location>
</feature>
<sequence length="343" mass="38755">MAKRPRPDDPDESVPKKPRTLPPAEPSTTLAVLSWNVDTPVPFLTLSPRKAGPSLIPPGTNLSLLSDLLSRNNFPDFVCLQEVRARQTDKQWISGLKAAPTWNLAEPKYTMYSSLSRATRGQRHFGVVTYTRRPDLVAVAREVDWDAEGRVLILEMKNGWALINVYALNGSEFMWRDPLGKVPPKTRNERKREFNQLLLEECRAMQARGLRLVLIGDFNISLTKRDCVPRLRTEYPHSLARKEFQEGFIPSLDLVDVYRILHGTQPAFSWFAKGKPQGADCARVDYALVERSLLSRVVETRYLEDSKERAHSDHAPVMLTLRDMQALDNPEPPSAVQSSSGIA</sequence>
<evidence type="ECO:0000259" key="9">
    <source>
        <dbReference type="Pfam" id="PF03372"/>
    </source>
</evidence>
<evidence type="ECO:0000256" key="4">
    <source>
        <dbReference type="ARBA" id="ARBA00022842"/>
    </source>
</evidence>
<name>J4H2I8_9APHY</name>
<comment type="cofactor">
    <cofactor evidence="6">
        <name>Mg(2+)</name>
        <dbReference type="ChEBI" id="CHEBI:18420"/>
    </cofactor>
    <cofactor evidence="6">
        <name>Mn(2+)</name>
        <dbReference type="ChEBI" id="CHEBI:29035"/>
    </cofactor>
    <text evidence="6">Probably binds two magnesium or manganese ions per subunit.</text>
</comment>
<feature type="site" description="Important for catalytic activity" evidence="7">
    <location>
        <position position="285"/>
    </location>
</feature>
<evidence type="ECO:0000256" key="7">
    <source>
        <dbReference type="PIRSR" id="PIRSR604808-3"/>
    </source>
</evidence>
<evidence type="ECO:0000313" key="10">
    <source>
        <dbReference type="EMBL" id="CCM01599.1"/>
    </source>
</evidence>
<keyword evidence="6" id="KW-0464">Manganese</keyword>
<dbReference type="GO" id="GO:0005634">
    <property type="term" value="C:nucleus"/>
    <property type="evidence" value="ECO:0007669"/>
    <property type="project" value="TreeGrafter"/>
</dbReference>
<dbReference type="InterPro" id="IPR004808">
    <property type="entry name" value="AP_endonuc_1"/>
</dbReference>
<proteinExistence type="inferred from homology"/>
<dbReference type="GeneID" id="24096510"/>
<feature type="site" description="Interaction with DNA substrate" evidence="7">
    <location>
        <position position="314"/>
    </location>
</feature>
<dbReference type="AlphaFoldDB" id="J4H2I8"/>
<evidence type="ECO:0000256" key="5">
    <source>
        <dbReference type="PIRSR" id="PIRSR604808-1"/>
    </source>
</evidence>
<dbReference type="GO" id="GO:0008081">
    <property type="term" value="F:phosphoric diester hydrolase activity"/>
    <property type="evidence" value="ECO:0007669"/>
    <property type="project" value="TreeGrafter"/>
</dbReference>
<feature type="active site" evidence="5">
    <location>
        <position position="166"/>
    </location>
</feature>
<dbReference type="PANTHER" id="PTHR22748:SF4">
    <property type="entry name" value="DNA-(APURINIC OR APYRIMIDINIC SITE) ENDONUCLEASE 2"/>
    <property type="match status" value="1"/>
</dbReference>
<dbReference type="RefSeq" id="XP_012180882.1">
    <property type="nucleotide sequence ID" value="XM_012325492.1"/>
</dbReference>
<dbReference type="EMBL" id="HE797041">
    <property type="protein sequence ID" value="CCM01599.1"/>
    <property type="molecule type" value="Genomic_DNA"/>
</dbReference>
<keyword evidence="11" id="KW-1185">Reference proteome</keyword>
<dbReference type="OrthoDB" id="498125at2759"/>
<feature type="active site" description="Proton acceptor" evidence="5">
    <location>
        <position position="314"/>
    </location>
</feature>
<dbReference type="Proteomes" id="UP000006352">
    <property type="component" value="Unassembled WGS sequence"/>
</dbReference>
<feature type="binding site" evidence="6">
    <location>
        <position position="217"/>
    </location>
    <ligand>
        <name>Mg(2+)</name>
        <dbReference type="ChEBI" id="CHEBI:18420"/>
        <label>1</label>
    </ligand>
</feature>
<evidence type="ECO:0000256" key="2">
    <source>
        <dbReference type="ARBA" id="ARBA00022723"/>
    </source>
</evidence>
<comment type="similarity">
    <text evidence="1">Belongs to the DNA repair enzymes AP/ExoA family.</text>
</comment>
<dbReference type="HOGENOM" id="CLU_060600_0_0_1"/>
<evidence type="ECO:0000256" key="8">
    <source>
        <dbReference type="SAM" id="MobiDB-lite"/>
    </source>
</evidence>
<dbReference type="SUPFAM" id="SSF56219">
    <property type="entry name" value="DNase I-like"/>
    <property type="match status" value="1"/>
</dbReference>
<dbReference type="GO" id="GO:0046872">
    <property type="term" value="F:metal ion binding"/>
    <property type="evidence" value="ECO:0007669"/>
    <property type="project" value="UniProtKB-KW"/>
</dbReference>
<keyword evidence="4 6" id="KW-0460">Magnesium</keyword>
<dbReference type="Gene3D" id="3.60.10.10">
    <property type="entry name" value="Endonuclease/exonuclease/phosphatase"/>
    <property type="match status" value="1"/>
</dbReference>
<reference evidence="10 11" key="1">
    <citation type="journal article" date="2012" name="Appl. Environ. Microbiol.">
        <title>Short-read sequencing for genomic analysis of the brown rot fungus Fibroporia radiculosa.</title>
        <authorList>
            <person name="Tang J.D."/>
            <person name="Perkins A.D."/>
            <person name="Sonstegard T.S."/>
            <person name="Schroeder S.G."/>
            <person name="Burgess S.C."/>
            <person name="Diehl S.V."/>
        </authorList>
    </citation>
    <scope>NUCLEOTIDE SEQUENCE [LARGE SCALE GENOMIC DNA]</scope>
    <source>
        <strain evidence="10 11">TFFH 294</strain>
    </source>
</reference>
<evidence type="ECO:0000256" key="6">
    <source>
        <dbReference type="PIRSR" id="PIRSR604808-2"/>
    </source>
</evidence>
<feature type="binding site" evidence="6">
    <location>
        <position position="36"/>
    </location>
    <ligand>
        <name>Mg(2+)</name>
        <dbReference type="ChEBI" id="CHEBI:18420"/>
        <label>1</label>
    </ligand>
</feature>
<dbReference type="GO" id="GO:0008311">
    <property type="term" value="F:double-stranded DNA 3'-5' DNA exonuclease activity"/>
    <property type="evidence" value="ECO:0007669"/>
    <property type="project" value="TreeGrafter"/>
</dbReference>
<feature type="binding site" evidence="6">
    <location>
        <position position="313"/>
    </location>
    <ligand>
        <name>Mg(2+)</name>
        <dbReference type="ChEBI" id="CHEBI:18420"/>
        <label>1</label>
    </ligand>
</feature>
<feature type="binding site" evidence="6">
    <location>
        <position position="314"/>
    </location>
    <ligand>
        <name>Mg(2+)</name>
        <dbReference type="ChEBI" id="CHEBI:18420"/>
        <label>1</label>
    </ligand>
</feature>
<dbReference type="PROSITE" id="PS51435">
    <property type="entry name" value="AP_NUCLEASE_F1_4"/>
    <property type="match status" value="1"/>
</dbReference>
<dbReference type="InParanoid" id="J4H2I8"/>
<keyword evidence="3" id="KW-0378">Hydrolase</keyword>
<organism evidence="10 11">
    <name type="scientific">Fibroporia radiculosa</name>
    <dbReference type="NCBI Taxonomy" id="599839"/>
    <lineage>
        <taxon>Eukaryota</taxon>
        <taxon>Fungi</taxon>
        <taxon>Dikarya</taxon>
        <taxon>Basidiomycota</taxon>
        <taxon>Agaricomycotina</taxon>
        <taxon>Agaricomycetes</taxon>
        <taxon>Polyporales</taxon>
        <taxon>Fibroporiaceae</taxon>
        <taxon>Fibroporia</taxon>
    </lineage>
</organism>
<evidence type="ECO:0000256" key="1">
    <source>
        <dbReference type="ARBA" id="ARBA00007092"/>
    </source>
</evidence>
<feature type="region of interest" description="Disordered" evidence="8">
    <location>
        <begin position="1"/>
        <end position="26"/>
    </location>
</feature>
<dbReference type="PANTHER" id="PTHR22748">
    <property type="entry name" value="AP ENDONUCLEASE"/>
    <property type="match status" value="1"/>
</dbReference>
<gene>
    <name evidence="10" type="ORF">FIBRA_03659</name>
</gene>
<protein>
    <recommendedName>
        <fullName evidence="9">Endonuclease/exonuclease/phosphatase domain-containing protein</fullName>
    </recommendedName>
</protein>
<dbReference type="GO" id="GO:0003906">
    <property type="term" value="F:DNA-(apurinic or apyrimidinic site) endonuclease activity"/>
    <property type="evidence" value="ECO:0007669"/>
    <property type="project" value="TreeGrafter"/>
</dbReference>
<dbReference type="InterPro" id="IPR005135">
    <property type="entry name" value="Endo/exonuclease/phosphatase"/>
</dbReference>
<evidence type="ECO:0000313" key="11">
    <source>
        <dbReference type="Proteomes" id="UP000006352"/>
    </source>
</evidence>